<sequence>MLKNVMIRTRLVVIVAFLLLAAVLIGVGGLLGLNSVNASLKTVYEDRLLAVGQLDRVVRLANRHQLVLAKAPTGDPSSFGNRMDGIEKDMADADVVWTAYRDTYMTPEEKQIVADTHDNRTRFLAEGVKPAIAALRTSDVAQATSIVHGARDAAEALAYYAAISPALRLSFHDKLVRPQRGGLRRMCRTCTSRCLSQY</sequence>
<protein>
    <recommendedName>
        <fullName evidence="7">Chemotaxis methyl-accepting receptor Tar-related ligand-binding domain-containing protein</fullName>
    </recommendedName>
</protein>
<accession>A0A418Y595</accession>
<dbReference type="RefSeq" id="WP_119810022.1">
    <property type="nucleotide sequence ID" value="NZ_QYUP01000068.1"/>
</dbReference>
<keyword evidence="2" id="KW-1003">Cell membrane</keyword>
<dbReference type="AlphaFoldDB" id="A0A418Y595"/>
<keyword evidence="9" id="KW-1185">Reference proteome</keyword>
<keyword evidence="5" id="KW-0472">Membrane</keyword>
<dbReference type="GO" id="GO:0007165">
    <property type="term" value="P:signal transduction"/>
    <property type="evidence" value="ECO:0007669"/>
    <property type="project" value="UniProtKB-KW"/>
</dbReference>
<dbReference type="EMBL" id="QYUP01000068">
    <property type="protein sequence ID" value="RJG21583.1"/>
    <property type="molecule type" value="Genomic_DNA"/>
</dbReference>
<keyword evidence="6" id="KW-0807">Transducer</keyword>
<evidence type="ECO:0000256" key="3">
    <source>
        <dbReference type="ARBA" id="ARBA00022692"/>
    </source>
</evidence>
<evidence type="ECO:0000256" key="2">
    <source>
        <dbReference type="ARBA" id="ARBA00022475"/>
    </source>
</evidence>
<reference evidence="8 9" key="1">
    <citation type="submission" date="2018-09" db="EMBL/GenBank/DDBJ databases">
        <authorList>
            <person name="Zhu H."/>
        </authorList>
    </citation>
    <scope>NUCLEOTIDE SEQUENCE [LARGE SCALE GENOMIC DNA]</scope>
    <source>
        <strain evidence="8 9">K1S02-61</strain>
    </source>
</reference>
<evidence type="ECO:0000313" key="9">
    <source>
        <dbReference type="Proteomes" id="UP000284006"/>
    </source>
</evidence>
<comment type="subcellular location">
    <subcellularLocation>
        <location evidence="1">Cell membrane</location>
    </subcellularLocation>
</comment>
<dbReference type="GO" id="GO:0005886">
    <property type="term" value="C:plasma membrane"/>
    <property type="evidence" value="ECO:0007669"/>
    <property type="project" value="UniProtKB-SubCell"/>
</dbReference>
<keyword evidence="4" id="KW-1133">Transmembrane helix</keyword>
<comment type="caution">
    <text evidence="8">The sequence shown here is derived from an EMBL/GenBank/DDBJ whole genome shotgun (WGS) entry which is preliminary data.</text>
</comment>
<dbReference type="InterPro" id="IPR003122">
    <property type="entry name" value="Tar_rcpt_lig-bd"/>
</dbReference>
<evidence type="ECO:0000256" key="4">
    <source>
        <dbReference type="ARBA" id="ARBA00022989"/>
    </source>
</evidence>
<feature type="domain" description="Chemotaxis methyl-accepting receptor Tar-related ligand-binding" evidence="7">
    <location>
        <begin position="1"/>
        <end position="155"/>
    </location>
</feature>
<dbReference type="OrthoDB" id="3378718at2"/>
<dbReference type="GO" id="GO:0006935">
    <property type="term" value="P:chemotaxis"/>
    <property type="evidence" value="ECO:0007669"/>
    <property type="project" value="InterPro"/>
</dbReference>
<evidence type="ECO:0000259" key="7">
    <source>
        <dbReference type="Pfam" id="PF02203"/>
    </source>
</evidence>
<evidence type="ECO:0000256" key="1">
    <source>
        <dbReference type="ARBA" id="ARBA00004236"/>
    </source>
</evidence>
<proteinExistence type="predicted"/>
<evidence type="ECO:0000256" key="5">
    <source>
        <dbReference type="ARBA" id="ARBA00023136"/>
    </source>
</evidence>
<name>A0A418Y595_9BURK</name>
<dbReference type="Proteomes" id="UP000284006">
    <property type="component" value="Unassembled WGS sequence"/>
</dbReference>
<dbReference type="Pfam" id="PF02203">
    <property type="entry name" value="TarH"/>
    <property type="match status" value="1"/>
</dbReference>
<keyword evidence="3" id="KW-0812">Transmembrane</keyword>
<gene>
    <name evidence="8" type="ORF">D3872_06530</name>
</gene>
<evidence type="ECO:0000256" key="6">
    <source>
        <dbReference type="ARBA" id="ARBA00023224"/>
    </source>
</evidence>
<organism evidence="8 9">
    <name type="scientific">Massilia cavernae</name>
    <dbReference type="NCBI Taxonomy" id="2320864"/>
    <lineage>
        <taxon>Bacteria</taxon>
        <taxon>Pseudomonadati</taxon>
        <taxon>Pseudomonadota</taxon>
        <taxon>Betaproteobacteria</taxon>
        <taxon>Burkholderiales</taxon>
        <taxon>Oxalobacteraceae</taxon>
        <taxon>Telluria group</taxon>
        <taxon>Massilia</taxon>
    </lineage>
</organism>
<evidence type="ECO:0000313" key="8">
    <source>
        <dbReference type="EMBL" id="RJG21583.1"/>
    </source>
</evidence>